<accession>A0A923IYW7</accession>
<dbReference type="Pfam" id="PF00300">
    <property type="entry name" value="His_Phos_1"/>
    <property type="match status" value="1"/>
</dbReference>
<dbReference type="SUPFAM" id="SSF53254">
    <property type="entry name" value="Phosphoglycerate mutase-like"/>
    <property type="match status" value="1"/>
</dbReference>
<dbReference type="InterPro" id="IPR050275">
    <property type="entry name" value="PGM_Phosphatase"/>
</dbReference>
<dbReference type="EMBL" id="JACHMK010000001">
    <property type="protein sequence ID" value="MBB6334761.1"/>
    <property type="molecule type" value="Genomic_DNA"/>
</dbReference>
<dbReference type="InterPro" id="IPR013078">
    <property type="entry name" value="His_Pase_superF_clade-1"/>
</dbReference>
<dbReference type="Proteomes" id="UP000617426">
    <property type="component" value="Unassembled WGS sequence"/>
</dbReference>
<evidence type="ECO:0000313" key="1">
    <source>
        <dbReference type="EMBL" id="MBB6334761.1"/>
    </source>
</evidence>
<dbReference type="Gene3D" id="3.40.50.1240">
    <property type="entry name" value="Phosphoglycerate mutase-like"/>
    <property type="match status" value="1"/>
</dbReference>
<dbReference type="SMART" id="SM00855">
    <property type="entry name" value="PGAM"/>
    <property type="match status" value="1"/>
</dbReference>
<keyword evidence="1" id="KW-0413">Isomerase</keyword>
<sequence length="226" mass="24400">MELVLVRHGETYANRAHALDTGRPGLPLTPDGLAQAERLAERWEREVAGPPLVLAVSPLTRTRQTCAPLCAKYGLTPLIRPGIRELRSGDVEMNADPHSDSLYVEGTGRWSHARPDFRMRGGETGSEALSRALPVVAEVARRVRAIDAGGVGVIVAHGALLRLLASTLADNISGGLVMTHFMGNTGTVVCEWPEDLGAEDPGRLIGALHARTWNDRPVDAWERPQS</sequence>
<comment type="caution">
    <text evidence="1">The sequence shown here is derived from an EMBL/GenBank/DDBJ whole genome shotgun (WGS) entry which is preliminary data.</text>
</comment>
<dbReference type="InterPro" id="IPR029033">
    <property type="entry name" value="His_PPase_superfam"/>
</dbReference>
<dbReference type="PANTHER" id="PTHR48100">
    <property type="entry name" value="BROAD-SPECIFICITY PHOSPHATASE YOR283W-RELATED"/>
    <property type="match status" value="1"/>
</dbReference>
<protein>
    <submittedName>
        <fullName evidence="1">Phosphoglycerate mutase</fullName>
        <ecNumber evidence="1">5.4.2.12</ecNumber>
    </submittedName>
</protein>
<dbReference type="AlphaFoldDB" id="A0A923IYW7"/>
<dbReference type="GO" id="GO:0004619">
    <property type="term" value="F:phosphoglycerate mutase activity"/>
    <property type="evidence" value="ECO:0007669"/>
    <property type="project" value="UniProtKB-EC"/>
</dbReference>
<dbReference type="GO" id="GO:0016791">
    <property type="term" value="F:phosphatase activity"/>
    <property type="evidence" value="ECO:0007669"/>
    <property type="project" value="TreeGrafter"/>
</dbReference>
<reference evidence="1" key="1">
    <citation type="submission" date="2020-08" db="EMBL/GenBank/DDBJ databases">
        <title>Sequencing the genomes of 1000 actinobacteria strains.</title>
        <authorList>
            <person name="Klenk H.-P."/>
        </authorList>
    </citation>
    <scope>NUCLEOTIDE SEQUENCE</scope>
    <source>
        <strain evidence="1">DSM 10695</strain>
    </source>
</reference>
<organism evidence="1 2">
    <name type="scientific">Schaalia hyovaginalis</name>
    <dbReference type="NCBI Taxonomy" id="29316"/>
    <lineage>
        <taxon>Bacteria</taxon>
        <taxon>Bacillati</taxon>
        <taxon>Actinomycetota</taxon>
        <taxon>Actinomycetes</taxon>
        <taxon>Actinomycetales</taxon>
        <taxon>Actinomycetaceae</taxon>
        <taxon>Schaalia</taxon>
    </lineage>
</organism>
<proteinExistence type="predicted"/>
<dbReference type="GeneID" id="85979449"/>
<name>A0A923IYW7_9ACTO</name>
<dbReference type="GO" id="GO:0005737">
    <property type="term" value="C:cytoplasm"/>
    <property type="evidence" value="ECO:0007669"/>
    <property type="project" value="TreeGrafter"/>
</dbReference>
<dbReference type="RefSeq" id="WP_184452730.1">
    <property type="nucleotide sequence ID" value="NZ_JACHMK010000001.1"/>
</dbReference>
<keyword evidence="2" id="KW-1185">Reference proteome</keyword>
<dbReference type="CDD" id="cd07067">
    <property type="entry name" value="HP_PGM_like"/>
    <property type="match status" value="1"/>
</dbReference>
<dbReference type="EC" id="5.4.2.12" evidence="1"/>
<evidence type="ECO:0000313" key="2">
    <source>
        <dbReference type="Proteomes" id="UP000617426"/>
    </source>
</evidence>
<gene>
    <name evidence="1" type="ORF">HD592_001326</name>
</gene>
<dbReference type="PANTHER" id="PTHR48100:SF1">
    <property type="entry name" value="HISTIDINE PHOSPHATASE FAMILY PROTEIN-RELATED"/>
    <property type="match status" value="1"/>
</dbReference>